<dbReference type="GO" id="GO:0005886">
    <property type="term" value="C:plasma membrane"/>
    <property type="evidence" value="ECO:0007669"/>
    <property type="project" value="UniProtKB-SubCell"/>
</dbReference>
<evidence type="ECO:0000256" key="5">
    <source>
        <dbReference type="ARBA" id="ARBA00022692"/>
    </source>
</evidence>
<gene>
    <name evidence="11 13" type="primary">mtgA</name>
    <name evidence="13" type="ORF">M9979_06055</name>
</gene>
<evidence type="ECO:0000313" key="14">
    <source>
        <dbReference type="Proteomes" id="UP001139486"/>
    </source>
</evidence>
<dbReference type="InterPro" id="IPR036950">
    <property type="entry name" value="PBP_transglycosylase"/>
</dbReference>
<comment type="catalytic activity">
    <reaction evidence="11">
        <text>[GlcNAc-(1-&gt;4)-Mur2Ac(oyl-L-Ala-gamma-D-Glu-L-Lys-D-Ala-D-Ala)](n)-di-trans,octa-cis-undecaprenyl diphosphate + beta-D-GlcNAc-(1-&gt;4)-Mur2Ac(oyl-L-Ala-gamma-D-Glu-L-Lys-D-Ala-D-Ala)-di-trans,octa-cis-undecaprenyl diphosphate = [GlcNAc-(1-&gt;4)-Mur2Ac(oyl-L-Ala-gamma-D-Glu-L-Lys-D-Ala-D-Ala)](n+1)-di-trans,octa-cis-undecaprenyl diphosphate + di-trans,octa-cis-undecaprenyl diphosphate + H(+)</text>
        <dbReference type="Rhea" id="RHEA:23708"/>
        <dbReference type="Rhea" id="RHEA-COMP:9602"/>
        <dbReference type="Rhea" id="RHEA-COMP:9603"/>
        <dbReference type="ChEBI" id="CHEBI:15378"/>
        <dbReference type="ChEBI" id="CHEBI:58405"/>
        <dbReference type="ChEBI" id="CHEBI:60033"/>
        <dbReference type="ChEBI" id="CHEBI:78435"/>
        <dbReference type="EC" id="2.4.99.28"/>
    </reaction>
</comment>
<keyword evidence="1 11" id="KW-1003">Cell membrane</keyword>
<dbReference type="AlphaFoldDB" id="A0A9X2KPZ8"/>
<protein>
    <recommendedName>
        <fullName evidence="11">Biosynthetic peptidoglycan transglycosylase</fullName>
        <ecNumber evidence="11">2.4.99.28</ecNumber>
    </recommendedName>
    <alternativeName>
        <fullName evidence="11">Glycan polymerase</fullName>
    </alternativeName>
    <alternativeName>
        <fullName evidence="11">Peptidoglycan glycosyltransferase MtgA</fullName>
        <shortName evidence="11">PGT</shortName>
    </alternativeName>
</protein>
<keyword evidence="5 11" id="KW-0812">Transmembrane</keyword>
<dbReference type="Proteomes" id="UP001139486">
    <property type="component" value="Unassembled WGS sequence"/>
</dbReference>
<sequence>MFRFARILAKAALIFVVVTVAWVGLYRFVPVPFTWTMAGDLLGGRSVTKQWMPLSEMDPDMPRAAIAGEDARFCEHHGFDWKGIASAAYSNARGKRLRGGSTISQQTAKNVFLFQRGGYVRKAFEAYFTVLIETLWGKRRIMEVYLNVAETGIGTYGADAAAIRYFNHDASRLSPTEAGRIAAVLPLPKKRAATDPHGFVRRHGNALARYVGMVRRGGLDTCLK</sequence>
<dbReference type="GO" id="GO:0009274">
    <property type="term" value="C:peptidoglycan-based cell wall"/>
    <property type="evidence" value="ECO:0007669"/>
    <property type="project" value="InterPro"/>
</dbReference>
<keyword evidence="7 11" id="KW-0573">Peptidoglycan synthesis</keyword>
<comment type="caution">
    <text evidence="13">The sequence shown here is derived from an EMBL/GenBank/DDBJ whole genome shotgun (WGS) entry which is preliminary data.</text>
</comment>
<keyword evidence="9 11" id="KW-0472">Membrane</keyword>
<evidence type="ECO:0000256" key="11">
    <source>
        <dbReference type="HAMAP-Rule" id="MF_00766"/>
    </source>
</evidence>
<evidence type="ECO:0000256" key="7">
    <source>
        <dbReference type="ARBA" id="ARBA00022984"/>
    </source>
</evidence>
<evidence type="ECO:0000256" key="8">
    <source>
        <dbReference type="ARBA" id="ARBA00022989"/>
    </source>
</evidence>
<keyword evidence="2 11" id="KW-0997">Cell inner membrane</keyword>
<keyword evidence="4 11" id="KW-0808">Transferase</keyword>
<dbReference type="Gene3D" id="1.10.3810.10">
    <property type="entry name" value="Biosynthetic peptidoglycan transglycosylase-like"/>
    <property type="match status" value="1"/>
</dbReference>
<dbReference type="HAMAP" id="MF_00766">
    <property type="entry name" value="PGT_MtgA"/>
    <property type="match status" value="1"/>
</dbReference>
<evidence type="ECO:0000256" key="3">
    <source>
        <dbReference type="ARBA" id="ARBA00022676"/>
    </source>
</evidence>
<dbReference type="InterPro" id="IPR001264">
    <property type="entry name" value="Glyco_trans_51"/>
</dbReference>
<evidence type="ECO:0000256" key="10">
    <source>
        <dbReference type="ARBA" id="ARBA00023316"/>
    </source>
</evidence>
<feature type="transmembrane region" description="Helical" evidence="11">
    <location>
        <begin position="7"/>
        <end position="29"/>
    </location>
</feature>
<organism evidence="13 14">
    <name type="scientific">Sphingomonas liriopis</name>
    <dbReference type="NCBI Taxonomy" id="2949094"/>
    <lineage>
        <taxon>Bacteria</taxon>
        <taxon>Pseudomonadati</taxon>
        <taxon>Pseudomonadota</taxon>
        <taxon>Alphaproteobacteria</taxon>
        <taxon>Sphingomonadales</taxon>
        <taxon>Sphingomonadaceae</taxon>
        <taxon>Sphingomonas</taxon>
    </lineage>
</organism>
<dbReference type="PANTHER" id="PTHR30400:SF0">
    <property type="entry name" value="BIOSYNTHETIC PEPTIDOGLYCAN TRANSGLYCOSYLASE"/>
    <property type="match status" value="1"/>
</dbReference>
<comment type="function">
    <text evidence="11">Peptidoglycan polymerase that catalyzes glycan chain elongation from lipid-linked precursors.</text>
</comment>
<evidence type="ECO:0000256" key="2">
    <source>
        <dbReference type="ARBA" id="ARBA00022519"/>
    </source>
</evidence>
<dbReference type="GO" id="GO:0008955">
    <property type="term" value="F:peptidoglycan glycosyltransferase activity"/>
    <property type="evidence" value="ECO:0007669"/>
    <property type="project" value="UniProtKB-UniRule"/>
</dbReference>
<dbReference type="PANTHER" id="PTHR30400">
    <property type="entry name" value="MONOFUNCTIONAL BIOSYNTHETIC PEPTIDOGLYCAN TRANSGLYCOSYLASE"/>
    <property type="match status" value="1"/>
</dbReference>
<keyword evidence="14" id="KW-1185">Reference proteome</keyword>
<feature type="domain" description="Glycosyl transferase family 51" evidence="12">
    <location>
        <begin position="46"/>
        <end position="197"/>
    </location>
</feature>
<comment type="subcellular location">
    <subcellularLocation>
        <location evidence="11">Cell inner membrane</location>
        <topology evidence="11">Single-pass membrane protein</topology>
    </subcellularLocation>
</comment>
<dbReference type="GO" id="GO:0008360">
    <property type="term" value="P:regulation of cell shape"/>
    <property type="evidence" value="ECO:0007669"/>
    <property type="project" value="UniProtKB-KW"/>
</dbReference>
<evidence type="ECO:0000313" key="13">
    <source>
        <dbReference type="EMBL" id="MCP3734440.1"/>
    </source>
</evidence>
<dbReference type="InterPro" id="IPR011812">
    <property type="entry name" value="Pep_trsgly"/>
</dbReference>
<evidence type="ECO:0000256" key="4">
    <source>
        <dbReference type="ARBA" id="ARBA00022679"/>
    </source>
</evidence>
<keyword evidence="8 11" id="KW-1133">Transmembrane helix</keyword>
<dbReference type="RefSeq" id="WP_254288448.1">
    <property type="nucleotide sequence ID" value="NZ_JAMLDY010000006.1"/>
</dbReference>
<dbReference type="GO" id="GO:0071555">
    <property type="term" value="P:cell wall organization"/>
    <property type="evidence" value="ECO:0007669"/>
    <property type="project" value="UniProtKB-KW"/>
</dbReference>
<accession>A0A9X2KPZ8</accession>
<dbReference type="EMBL" id="JAMLDY010000006">
    <property type="protein sequence ID" value="MCP3734440.1"/>
    <property type="molecule type" value="Genomic_DNA"/>
</dbReference>
<dbReference type="GO" id="GO:0016763">
    <property type="term" value="F:pentosyltransferase activity"/>
    <property type="evidence" value="ECO:0007669"/>
    <property type="project" value="InterPro"/>
</dbReference>
<dbReference type="Pfam" id="PF00912">
    <property type="entry name" value="Transgly"/>
    <property type="match status" value="1"/>
</dbReference>
<evidence type="ECO:0000256" key="9">
    <source>
        <dbReference type="ARBA" id="ARBA00023136"/>
    </source>
</evidence>
<evidence type="ECO:0000259" key="12">
    <source>
        <dbReference type="Pfam" id="PF00912"/>
    </source>
</evidence>
<name>A0A9X2KPZ8_9SPHN</name>
<keyword evidence="3 11" id="KW-0328">Glycosyltransferase</keyword>
<dbReference type="EC" id="2.4.99.28" evidence="11"/>
<dbReference type="NCBIfam" id="TIGR02070">
    <property type="entry name" value="mono_pep_trsgly"/>
    <property type="match status" value="1"/>
</dbReference>
<comment type="similarity">
    <text evidence="11">Belongs to the glycosyltransferase 51 family.</text>
</comment>
<proteinExistence type="inferred from homology"/>
<dbReference type="InterPro" id="IPR023346">
    <property type="entry name" value="Lysozyme-like_dom_sf"/>
</dbReference>
<keyword evidence="6 11" id="KW-0133">Cell shape</keyword>
<evidence type="ECO:0000256" key="6">
    <source>
        <dbReference type="ARBA" id="ARBA00022960"/>
    </source>
</evidence>
<comment type="pathway">
    <text evidence="11">Cell wall biogenesis; peptidoglycan biosynthesis.</text>
</comment>
<keyword evidence="10 11" id="KW-0961">Cell wall biogenesis/degradation</keyword>
<dbReference type="SUPFAM" id="SSF53955">
    <property type="entry name" value="Lysozyme-like"/>
    <property type="match status" value="1"/>
</dbReference>
<dbReference type="GO" id="GO:0009252">
    <property type="term" value="P:peptidoglycan biosynthetic process"/>
    <property type="evidence" value="ECO:0007669"/>
    <property type="project" value="UniProtKB-UniRule"/>
</dbReference>
<evidence type="ECO:0000256" key="1">
    <source>
        <dbReference type="ARBA" id="ARBA00022475"/>
    </source>
</evidence>
<reference evidence="13" key="1">
    <citation type="submission" date="2022-05" db="EMBL/GenBank/DDBJ databases">
        <title>Sphingomonas sp. strain RP10 Genome sequencing and assembly.</title>
        <authorList>
            <person name="Kim I."/>
        </authorList>
    </citation>
    <scope>NUCLEOTIDE SEQUENCE</scope>
    <source>
        <strain evidence="13">RP10</strain>
    </source>
</reference>